<gene>
    <name evidence="2" type="ORF">M436DRAFT_60976</name>
</gene>
<feature type="region of interest" description="Disordered" evidence="1">
    <location>
        <begin position="220"/>
        <end position="284"/>
    </location>
</feature>
<evidence type="ECO:0000313" key="3">
    <source>
        <dbReference type="Proteomes" id="UP000027730"/>
    </source>
</evidence>
<evidence type="ECO:0000313" key="2">
    <source>
        <dbReference type="EMBL" id="KEQ77213.1"/>
    </source>
</evidence>
<dbReference type="OrthoDB" id="2537141at2759"/>
<feature type="compositionally biased region" description="Basic residues" evidence="1">
    <location>
        <begin position="129"/>
        <end position="138"/>
    </location>
</feature>
<feature type="compositionally biased region" description="Basic residues" evidence="1">
    <location>
        <begin position="92"/>
        <end position="102"/>
    </location>
</feature>
<organism evidence="2 3">
    <name type="scientific">Aureobasidium namibiae CBS 147.97</name>
    <dbReference type="NCBI Taxonomy" id="1043004"/>
    <lineage>
        <taxon>Eukaryota</taxon>
        <taxon>Fungi</taxon>
        <taxon>Dikarya</taxon>
        <taxon>Ascomycota</taxon>
        <taxon>Pezizomycotina</taxon>
        <taxon>Dothideomycetes</taxon>
        <taxon>Dothideomycetidae</taxon>
        <taxon>Dothideales</taxon>
        <taxon>Saccotheciaceae</taxon>
        <taxon>Aureobasidium</taxon>
    </lineage>
</organism>
<proteinExistence type="predicted"/>
<name>A0A074WVM1_9PEZI</name>
<feature type="compositionally biased region" description="Basic and acidic residues" evidence="1">
    <location>
        <begin position="220"/>
        <end position="232"/>
    </location>
</feature>
<dbReference type="EMBL" id="KL584703">
    <property type="protein sequence ID" value="KEQ77213.1"/>
    <property type="molecule type" value="Genomic_DNA"/>
</dbReference>
<dbReference type="GeneID" id="25413094"/>
<accession>A0A074WVM1</accession>
<protein>
    <submittedName>
        <fullName evidence="2">Uncharacterized protein</fullName>
    </submittedName>
</protein>
<reference evidence="2 3" key="1">
    <citation type="journal article" date="2014" name="BMC Genomics">
        <title>Genome sequencing of four Aureobasidium pullulans varieties: biotechnological potential, stress tolerance, and description of new species.</title>
        <authorList>
            <person name="Gostin Ar C."/>
            <person name="Ohm R.A."/>
            <person name="Kogej T."/>
            <person name="Sonjak S."/>
            <person name="Turk M."/>
            <person name="Zajc J."/>
            <person name="Zalar P."/>
            <person name="Grube M."/>
            <person name="Sun H."/>
            <person name="Han J."/>
            <person name="Sharma A."/>
            <person name="Chiniquy J."/>
            <person name="Ngan C.Y."/>
            <person name="Lipzen A."/>
            <person name="Barry K."/>
            <person name="Grigoriev I.V."/>
            <person name="Gunde-Cimerman N."/>
        </authorList>
    </citation>
    <scope>NUCLEOTIDE SEQUENCE [LARGE SCALE GENOMIC DNA]</scope>
    <source>
        <strain evidence="2 3">CBS 147.97</strain>
    </source>
</reference>
<feature type="compositionally biased region" description="Basic residues" evidence="1">
    <location>
        <begin position="233"/>
        <end position="242"/>
    </location>
</feature>
<keyword evidence="3" id="KW-1185">Reference proteome</keyword>
<dbReference type="Proteomes" id="UP000027730">
    <property type="component" value="Unassembled WGS sequence"/>
</dbReference>
<dbReference type="AlphaFoldDB" id="A0A074WVM1"/>
<feature type="region of interest" description="Disordered" evidence="1">
    <location>
        <begin position="1"/>
        <end position="143"/>
    </location>
</feature>
<dbReference type="HOGENOM" id="CLU_454899_0_0_1"/>
<feature type="compositionally biased region" description="Low complexity" evidence="1">
    <location>
        <begin position="73"/>
        <end position="88"/>
    </location>
</feature>
<evidence type="ECO:0000256" key="1">
    <source>
        <dbReference type="SAM" id="MobiDB-lite"/>
    </source>
</evidence>
<sequence length="631" mass="71014">MDINQWIEDLEYAKPPSELPLPDDQPHATRKRTRGSRTSSLLEPFANRDSQGLKDEQPAIFVGSSEPATNDVTSTSTSSRSSSPSFSSSDKKYKRRSRHHTRADKYHLQSKSKLQAKQAGKKEKEKNPKHTRRKKHKSNAITGLVQSFKAKNVPQTRLTVLSRLCLLVMTVADTDRQLDPATKFGLYTKGRSSIPTRGKGLLTRVVPDLVFSEMRFLQKPESVTKDEPDPNPKKKSRKKKPRQTSEEEISRYFDTGETQPRNEERDQKRHTPPHEKAAAEKDLHTVSPVVSGLLEKPFLGFRSRGTHPPTTSYYSWSESGRESSVRAKHFATDLEPLVAGQLQSSRARKQENIILLKSDTVQGNSTETAVTERQSKNLCVISEHARGIEQASRPPAKSRPVQQTDIEEVPIPISSKHETFAPAATSLAYQSEARSNNTTENLKVPEAALNTPQNDNDYGARSVQSRPTSNHVFEQHSEAWDQLLQSCELAARPLMPTNYDEGLARHGAIATRGQRTPVSYGHADLRLWRTDIDDFPEHDYLDNTALVSEHVGWAQPEAIEHQEDSAALFEETIDDDSEFLDSENGYEFPTEDGVEWNEGDAKQHDAVPGYGMQEGEAIDELAMFWQPNRLY</sequence>
<dbReference type="RefSeq" id="XP_013431106.1">
    <property type="nucleotide sequence ID" value="XM_013575652.1"/>
</dbReference>
<feature type="compositionally biased region" description="Basic and acidic residues" evidence="1">
    <location>
        <begin position="260"/>
        <end position="284"/>
    </location>
</feature>
<dbReference type="STRING" id="1043004.A0A074WVM1"/>